<protein>
    <submittedName>
        <fullName evidence="1">Uncharacterized protein</fullName>
    </submittedName>
</protein>
<reference evidence="1" key="1">
    <citation type="journal article" date="2015" name="Nature">
        <title>Complex archaea that bridge the gap between prokaryotes and eukaryotes.</title>
        <authorList>
            <person name="Spang A."/>
            <person name="Saw J.H."/>
            <person name="Jorgensen S.L."/>
            <person name="Zaremba-Niedzwiedzka K."/>
            <person name="Martijn J."/>
            <person name="Lind A.E."/>
            <person name="van Eijk R."/>
            <person name="Schleper C."/>
            <person name="Guy L."/>
            <person name="Ettema T.J."/>
        </authorList>
    </citation>
    <scope>NUCLEOTIDE SEQUENCE</scope>
</reference>
<comment type="caution">
    <text evidence="1">The sequence shown here is derived from an EMBL/GenBank/DDBJ whole genome shotgun (WGS) entry which is preliminary data.</text>
</comment>
<accession>A0A0F9C2Q1</accession>
<dbReference type="EMBL" id="LAZR01038059">
    <property type="protein sequence ID" value="KKL20537.1"/>
    <property type="molecule type" value="Genomic_DNA"/>
</dbReference>
<gene>
    <name evidence="1" type="ORF">LCGC14_2454470</name>
</gene>
<evidence type="ECO:0000313" key="1">
    <source>
        <dbReference type="EMBL" id="KKL20537.1"/>
    </source>
</evidence>
<sequence length="362" mass="38794">MVSVLNTANRTDDRSSELFGVVLKDKIGGLLYDEIVGGVKIVPTWLFGSPVLRTGGNGLAGWLRAEGSVEGLLQKGASGIIANLYGGLQTGGASWAAVYVPANEIPTPDFNSAQWTYRLAAAQAFGHNIVIWAHDPEDLGNRVEITQAPSGVTLAKADGWNSHTLNTDTVQFFYNGEGVSGSGLTAGAGNQYKWSQFQSDVVFSKWKIYRISIEDGWYSTGTFGESWLAELILNGEVIRLQPGPGETMGREVKSFFKATAGNSTADVTLVTPGTGRRIKVLSINMITASATASDFECYFSVADAMPAAKVIAIRNLDTDAVAEHFVNFGEDGPEGLVDEIVSMRTSVDISTNGIFTIVYREI</sequence>
<name>A0A0F9C2Q1_9ZZZZ</name>
<organism evidence="1">
    <name type="scientific">marine sediment metagenome</name>
    <dbReference type="NCBI Taxonomy" id="412755"/>
    <lineage>
        <taxon>unclassified sequences</taxon>
        <taxon>metagenomes</taxon>
        <taxon>ecological metagenomes</taxon>
    </lineage>
</organism>
<proteinExistence type="predicted"/>
<dbReference type="AlphaFoldDB" id="A0A0F9C2Q1"/>